<dbReference type="AlphaFoldDB" id="A0A9Q0XSP3"/>
<name>A0A9Q0XSP3_9SAUR</name>
<organism evidence="2 3">
    <name type="scientific">Phrynocephalus forsythii</name>
    <dbReference type="NCBI Taxonomy" id="171643"/>
    <lineage>
        <taxon>Eukaryota</taxon>
        <taxon>Metazoa</taxon>
        <taxon>Chordata</taxon>
        <taxon>Craniata</taxon>
        <taxon>Vertebrata</taxon>
        <taxon>Euteleostomi</taxon>
        <taxon>Lepidosauria</taxon>
        <taxon>Squamata</taxon>
        <taxon>Bifurcata</taxon>
        <taxon>Unidentata</taxon>
        <taxon>Episquamata</taxon>
        <taxon>Toxicofera</taxon>
        <taxon>Iguania</taxon>
        <taxon>Acrodonta</taxon>
        <taxon>Agamidae</taxon>
        <taxon>Agaminae</taxon>
        <taxon>Phrynocephalus</taxon>
    </lineage>
</organism>
<dbReference type="EMBL" id="JAPFRF010000008">
    <property type="protein sequence ID" value="KAJ7324365.1"/>
    <property type="molecule type" value="Genomic_DNA"/>
</dbReference>
<feature type="signal peptide" evidence="1">
    <location>
        <begin position="1"/>
        <end position="15"/>
    </location>
</feature>
<keyword evidence="1" id="KW-0732">Signal</keyword>
<proteinExistence type="predicted"/>
<keyword evidence="3" id="KW-1185">Reference proteome</keyword>
<accession>A0A9Q0XSP3</accession>
<evidence type="ECO:0000256" key="1">
    <source>
        <dbReference type="SAM" id="SignalP"/>
    </source>
</evidence>
<sequence>MVTLSLLITPMDVSLFLLTHVGTNDSAKRSHEGIISDFEADRWKLKAFGAQRLLSAILSALRGMKRGKLLR</sequence>
<dbReference type="Proteomes" id="UP001142489">
    <property type="component" value="Unassembled WGS sequence"/>
</dbReference>
<gene>
    <name evidence="2" type="ORF">JRQ81_017385</name>
</gene>
<evidence type="ECO:0000313" key="2">
    <source>
        <dbReference type="EMBL" id="KAJ7324365.1"/>
    </source>
</evidence>
<feature type="chain" id="PRO_5040336189" evidence="1">
    <location>
        <begin position="16"/>
        <end position="71"/>
    </location>
</feature>
<comment type="caution">
    <text evidence="2">The sequence shown here is derived from an EMBL/GenBank/DDBJ whole genome shotgun (WGS) entry which is preliminary data.</text>
</comment>
<evidence type="ECO:0000313" key="3">
    <source>
        <dbReference type="Proteomes" id="UP001142489"/>
    </source>
</evidence>
<feature type="non-terminal residue" evidence="2">
    <location>
        <position position="71"/>
    </location>
</feature>
<protein>
    <submittedName>
        <fullName evidence="2">Uncharacterized protein</fullName>
    </submittedName>
</protein>
<reference evidence="2" key="1">
    <citation type="journal article" date="2023" name="DNA Res.">
        <title>Chromosome-level genome assembly of Phrynocephalus forsythii using third-generation DNA sequencing and Hi-C analysis.</title>
        <authorList>
            <person name="Qi Y."/>
            <person name="Zhao W."/>
            <person name="Zhao Y."/>
            <person name="Niu C."/>
            <person name="Cao S."/>
            <person name="Zhang Y."/>
        </authorList>
    </citation>
    <scope>NUCLEOTIDE SEQUENCE</scope>
    <source>
        <tissue evidence="2">Muscle</tissue>
    </source>
</reference>